<evidence type="ECO:0000313" key="2">
    <source>
        <dbReference type="EMBL" id="MCS0658972.1"/>
    </source>
</evidence>
<dbReference type="Gene3D" id="1.10.10.2120">
    <property type="match status" value="1"/>
</dbReference>
<keyword evidence="3" id="KW-1185">Reference proteome</keyword>
<dbReference type="Gene3D" id="3.60.60.10">
    <property type="entry name" value="Penicillin V Acylase, Chain A"/>
    <property type="match status" value="1"/>
</dbReference>
<sequence length="366" mass="39952">MNDDAVFPRVEIEGPPRERGLQYGRAVPERIAASVALYQGEMLRRGVSVPRQRELAARFVPVIGAFGADYLDEMQGIADGAGVPLEDIVLINARTEMMYGSHDAPEVQSKLVEGCTGAIILPEATRAGRLLHAHNWDWRAECADTSIVLCIRRDNAPDMLTFVEAGGLARHGFNSAGLALTGNFLQSDRDFKAPGAPLGLVRRKMLEAPNMAAALKVLWAQPRACSNNLMLSHSDGEAIDLECAPDEIFWIAPEQGLLVHANHFVSPAARVKLRDTGLATFPDSLYRDRRVRSLLAPHVGHIAREHVTAALFDTFGAPDAVLRSPKPAVFDAISATVATIIMEPASGTMQVARKPYEDPRFSEYRL</sequence>
<organism evidence="2 3">
    <name type="scientific">Massilia terrae</name>
    <dbReference type="NCBI Taxonomy" id="1811224"/>
    <lineage>
        <taxon>Bacteria</taxon>
        <taxon>Pseudomonadati</taxon>
        <taxon>Pseudomonadota</taxon>
        <taxon>Betaproteobacteria</taxon>
        <taxon>Burkholderiales</taxon>
        <taxon>Oxalobacteraceae</taxon>
        <taxon>Telluria group</taxon>
        <taxon>Massilia</taxon>
    </lineage>
</organism>
<protein>
    <submittedName>
        <fullName evidence="2">C45 family peptidase</fullName>
    </submittedName>
</protein>
<accession>A0ABT2CYB8</accession>
<evidence type="ECO:0000259" key="1">
    <source>
        <dbReference type="Pfam" id="PF03417"/>
    </source>
</evidence>
<dbReference type="Pfam" id="PF03417">
    <property type="entry name" value="AAT"/>
    <property type="match status" value="1"/>
</dbReference>
<dbReference type="InterPro" id="IPR047794">
    <property type="entry name" value="C45_proenzyme-like"/>
</dbReference>
<dbReference type="InterPro" id="IPR047801">
    <property type="entry name" value="Peptidase_C45"/>
</dbReference>
<reference evidence="2 3" key="1">
    <citation type="submission" date="2022-08" db="EMBL/GenBank/DDBJ databases">
        <title>Reclassification of Massilia species as members of the genera Telluria, Duganella, Pseudoduganella, Mokoshia gen. nov. and Zemynaea gen. nov. using orthogonal and non-orthogonal genome-based approaches.</title>
        <authorList>
            <person name="Bowman J.P."/>
        </authorList>
    </citation>
    <scope>NUCLEOTIDE SEQUENCE [LARGE SCALE GENOMIC DNA]</scope>
    <source>
        <strain evidence="2 3">JCM 31606</strain>
    </source>
</reference>
<feature type="domain" description="Peptidase C45 hydrolase" evidence="1">
    <location>
        <begin position="131"/>
        <end position="351"/>
    </location>
</feature>
<dbReference type="PANTHER" id="PTHR34180:SF1">
    <property type="entry name" value="BETA-ALANYL-DOPAMINE_CARCININE HYDROLASE"/>
    <property type="match status" value="1"/>
</dbReference>
<dbReference type="EMBL" id="JANUGU010000003">
    <property type="protein sequence ID" value="MCS0658972.1"/>
    <property type="molecule type" value="Genomic_DNA"/>
</dbReference>
<proteinExistence type="predicted"/>
<gene>
    <name evidence="2" type="ORF">NX778_12950</name>
</gene>
<name>A0ABT2CYB8_9BURK</name>
<evidence type="ECO:0000313" key="3">
    <source>
        <dbReference type="Proteomes" id="UP001204621"/>
    </source>
</evidence>
<dbReference type="Proteomes" id="UP001204621">
    <property type="component" value="Unassembled WGS sequence"/>
</dbReference>
<comment type="caution">
    <text evidence="2">The sequence shown here is derived from an EMBL/GenBank/DDBJ whole genome shotgun (WGS) entry which is preliminary data.</text>
</comment>
<dbReference type="RefSeq" id="WP_258812157.1">
    <property type="nucleotide sequence ID" value="NZ_JANUGU010000003.1"/>
</dbReference>
<dbReference type="PANTHER" id="PTHR34180">
    <property type="entry name" value="PEPTIDASE C45"/>
    <property type="match status" value="1"/>
</dbReference>
<dbReference type="InterPro" id="IPR005079">
    <property type="entry name" value="Peptidase_C45_hydrolase"/>
</dbReference>
<dbReference type="NCBIfam" id="NF040521">
    <property type="entry name" value="C45_proenzyme"/>
    <property type="match status" value="1"/>
</dbReference>